<dbReference type="EMBL" id="JAMSKV010000016">
    <property type="protein sequence ID" value="MCQ8279788.1"/>
    <property type="molecule type" value="Genomic_DNA"/>
</dbReference>
<accession>A0ABT1WAM5</accession>
<sequence>MIMHHHISAIGTVLVGLVLAASAQAQTVAPTPKPMGMQQKMRVCAQMRDDMARHRPMTTEGMKLMAECQRMDKEMSAAPAPAATLDR</sequence>
<feature type="signal peptide" evidence="1">
    <location>
        <begin position="1"/>
        <end position="25"/>
    </location>
</feature>
<feature type="chain" id="PRO_5045563599" evidence="1">
    <location>
        <begin position="26"/>
        <end position="87"/>
    </location>
</feature>
<keyword evidence="3" id="KW-1185">Reference proteome</keyword>
<reference evidence="2 3" key="1">
    <citation type="submission" date="2022-06" db="EMBL/GenBank/DDBJ databases">
        <title>Endosaccharibacter gen. nov., sp. nov., endophytic bacteria isolated from sugarcane.</title>
        <authorList>
            <person name="Pitiwittayakul N."/>
            <person name="Yukphan P."/>
            <person name="Charoenyingcharoen P."/>
            <person name="Tanasupawat S."/>
        </authorList>
    </citation>
    <scope>NUCLEOTIDE SEQUENCE [LARGE SCALE GENOMIC DNA]</scope>
    <source>
        <strain evidence="2 3">KSS8</strain>
    </source>
</reference>
<name>A0ABT1WAM5_9PROT</name>
<dbReference type="RefSeq" id="WP_422865278.1">
    <property type="nucleotide sequence ID" value="NZ_JAMSKV010000016.1"/>
</dbReference>
<evidence type="ECO:0000313" key="3">
    <source>
        <dbReference type="Proteomes" id="UP001524587"/>
    </source>
</evidence>
<organism evidence="2 3">
    <name type="scientific">Endosaccharibacter trunci</name>
    <dbReference type="NCBI Taxonomy" id="2812733"/>
    <lineage>
        <taxon>Bacteria</taxon>
        <taxon>Pseudomonadati</taxon>
        <taxon>Pseudomonadota</taxon>
        <taxon>Alphaproteobacteria</taxon>
        <taxon>Acetobacterales</taxon>
        <taxon>Acetobacteraceae</taxon>
        <taxon>Endosaccharibacter</taxon>
    </lineage>
</organism>
<comment type="caution">
    <text evidence="2">The sequence shown here is derived from an EMBL/GenBank/DDBJ whole genome shotgun (WGS) entry which is preliminary data.</text>
</comment>
<evidence type="ECO:0000256" key="1">
    <source>
        <dbReference type="SAM" id="SignalP"/>
    </source>
</evidence>
<gene>
    <name evidence="2" type="ORF">NFI95_15185</name>
</gene>
<evidence type="ECO:0000313" key="2">
    <source>
        <dbReference type="EMBL" id="MCQ8279788.1"/>
    </source>
</evidence>
<dbReference type="Proteomes" id="UP001524587">
    <property type="component" value="Unassembled WGS sequence"/>
</dbReference>
<proteinExistence type="predicted"/>
<protein>
    <submittedName>
        <fullName evidence="2">Uncharacterized protein</fullName>
    </submittedName>
</protein>
<keyword evidence="1" id="KW-0732">Signal</keyword>